<proteinExistence type="predicted"/>
<evidence type="ECO:0000313" key="2">
    <source>
        <dbReference type="Proteomes" id="UP001196765"/>
    </source>
</evidence>
<name>A0AAW4MYB0_9BACT</name>
<dbReference type="AlphaFoldDB" id="A0AAW4MYB0"/>
<dbReference type="Proteomes" id="UP001196765">
    <property type="component" value="Unassembled WGS sequence"/>
</dbReference>
<evidence type="ECO:0008006" key="3">
    <source>
        <dbReference type="Google" id="ProtNLM"/>
    </source>
</evidence>
<sequence length="82" mass="9314">MQIDLLIDRADDAVNVCEMKFYKAPYAVTKGYAQVQNSRLQALEEKNPAKTFLLTYVGNSELVSNEYSDIFRASVTLDDLFI</sequence>
<reference evidence="1" key="1">
    <citation type="submission" date="2021-06" db="EMBL/GenBank/DDBJ databases">
        <title>Collection of gut derived symbiotic bacterial strains cultured from healthy donors.</title>
        <authorList>
            <person name="Lin H."/>
            <person name="Littmann E."/>
            <person name="Pamer E.G."/>
        </authorList>
    </citation>
    <scope>NUCLEOTIDE SEQUENCE</scope>
    <source>
        <strain evidence="1">MSK.21.74</strain>
    </source>
</reference>
<dbReference type="RefSeq" id="WP_217744396.1">
    <property type="nucleotide sequence ID" value="NZ_JAHOEI010000023.1"/>
</dbReference>
<dbReference type="EMBL" id="JAHOEI010000023">
    <property type="protein sequence ID" value="MBV3387637.1"/>
    <property type="molecule type" value="Genomic_DNA"/>
</dbReference>
<comment type="caution">
    <text evidence="1">The sequence shown here is derived from an EMBL/GenBank/DDBJ whole genome shotgun (WGS) entry which is preliminary data.</text>
</comment>
<organism evidence="1 2">
    <name type="scientific">Segatella copri</name>
    <dbReference type="NCBI Taxonomy" id="165179"/>
    <lineage>
        <taxon>Bacteria</taxon>
        <taxon>Pseudomonadati</taxon>
        <taxon>Bacteroidota</taxon>
        <taxon>Bacteroidia</taxon>
        <taxon>Bacteroidales</taxon>
        <taxon>Prevotellaceae</taxon>
        <taxon>Segatella</taxon>
    </lineage>
</organism>
<evidence type="ECO:0000313" key="1">
    <source>
        <dbReference type="EMBL" id="MBV3387637.1"/>
    </source>
</evidence>
<protein>
    <recommendedName>
        <fullName evidence="3">ATPase</fullName>
    </recommendedName>
</protein>
<gene>
    <name evidence="1" type="ORF">KSW82_07780</name>
</gene>
<accession>A0AAW4MYB0</accession>